<comment type="caution">
    <text evidence="7">The sequence shown here is derived from an EMBL/GenBank/DDBJ whole genome shotgun (WGS) entry which is preliminary data.</text>
</comment>
<keyword evidence="4 5" id="KW-0472">Membrane</keyword>
<dbReference type="PANTHER" id="PTHR43310">
    <property type="entry name" value="SULFATE TRANSPORTER YBAR-RELATED"/>
    <property type="match status" value="1"/>
</dbReference>
<dbReference type="OrthoDB" id="9771198at2"/>
<dbReference type="Pfam" id="PF00916">
    <property type="entry name" value="Sulfate_transp"/>
    <property type="match status" value="2"/>
</dbReference>
<dbReference type="AlphaFoldDB" id="A0A429ZLU1"/>
<feature type="transmembrane region" description="Helical" evidence="5">
    <location>
        <begin position="32"/>
        <end position="57"/>
    </location>
</feature>
<dbReference type="Proteomes" id="UP000288490">
    <property type="component" value="Unassembled WGS sequence"/>
</dbReference>
<feature type="transmembrane region" description="Helical" evidence="5">
    <location>
        <begin position="260"/>
        <end position="283"/>
    </location>
</feature>
<evidence type="ECO:0000313" key="7">
    <source>
        <dbReference type="EMBL" id="RST94672.1"/>
    </source>
</evidence>
<evidence type="ECO:0000256" key="1">
    <source>
        <dbReference type="ARBA" id="ARBA00004141"/>
    </source>
</evidence>
<comment type="subcellular location">
    <subcellularLocation>
        <location evidence="1">Membrane</location>
        <topology evidence="1">Multi-pass membrane protein</topology>
    </subcellularLocation>
</comment>
<evidence type="ECO:0000256" key="5">
    <source>
        <dbReference type="SAM" id="Phobius"/>
    </source>
</evidence>
<evidence type="ECO:0000256" key="3">
    <source>
        <dbReference type="ARBA" id="ARBA00022989"/>
    </source>
</evidence>
<evidence type="ECO:0000256" key="2">
    <source>
        <dbReference type="ARBA" id="ARBA00022692"/>
    </source>
</evidence>
<evidence type="ECO:0000313" key="8">
    <source>
        <dbReference type="Proteomes" id="UP000288490"/>
    </source>
</evidence>
<keyword evidence="3 5" id="KW-1133">Transmembrane helix</keyword>
<organism evidence="7 8">
    <name type="scientific">Vagococcus bubulae</name>
    <dbReference type="NCBI Taxonomy" id="1977868"/>
    <lineage>
        <taxon>Bacteria</taxon>
        <taxon>Bacillati</taxon>
        <taxon>Bacillota</taxon>
        <taxon>Bacilli</taxon>
        <taxon>Lactobacillales</taxon>
        <taxon>Enterococcaceae</taxon>
        <taxon>Vagococcus</taxon>
    </lineage>
</organism>
<feature type="transmembrane region" description="Helical" evidence="5">
    <location>
        <begin position="145"/>
        <end position="161"/>
    </location>
</feature>
<keyword evidence="8" id="KW-1185">Reference proteome</keyword>
<accession>A0A429ZLU1</accession>
<reference evidence="7 8" key="1">
    <citation type="submission" date="2017-05" db="EMBL/GenBank/DDBJ databases">
        <title>Vagococcus spp. assemblies.</title>
        <authorList>
            <person name="Gulvik C.A."/>
        </authorList>
    </citation>
    <scope>NUCLEOTIDE SEQUENCE [LARGE SCALE GENOMIC DNA]</scope>
    <source>
        <strain evidence="7 8">SS1994</strain>
    </source>
</reference>
<dbReference type="GO" id="GO:0016020">
    <property type="term" value="C:membrane"/>
    <property type="evidence" value="ECO:0007669"/>
    <property type="project" value="UniProtKB-SubCell"/>
</dbReference>
<dbReference type="InterPro" id="IPR052706">
    <property type="entry name" value="Membrane-Transporter-like"/>
</dbReference>
<sequence>MLLSIKKDEWIGNTRGDIFAGLVSSVAILPEVIGFAIIAGVHPMSALFASATTLLVITLTGGRPAMVSAAAGSMALVIAGLVNSHGVNYMIAATILTGVFQFILGYLNVHRLMKYIPKSVMIGFVNGLAISIFLAQTQQLPEQNMLGYVMVIVSILAIYLLPKVIKVVPPALIIITVMTILSFVFKGNFYTVGDLGDMSSLDVSFGLPLVPMNVETLWIILPTAISLTFIGLMETLLTIPIVDEMTNSTSDSKREVKAQGLANFITGLFGGQAGCAMIGQAVINVKSGGRTRLSTFVSGCTLLLFIFVLDSLMVVIPTAALIGIMITVAADTFDWKSLELVKSWEMLESTVMVVTVAIIVYTGNLAIGIFSGVILNALLILLTKLNKK</sequence>
<dbReference type="InterPro" id="IPR011547">
    <property type="entry name" value="SLC26A/SulP_dom"/>
</dbReference>
<feature type="transmembrane region" description="Helical" evidence="5">
    <location>
        <begin position="168"/>
        <end position="185"/>
    </location>
</feature>
<feature type="transmembrane region" description="Helical" evidence="5">
    <location>
        <begin position="351"/>
        <end position="382"/>
    </location>
</feature>
<keyword evidence="2 5" id="KW-0812">Transmembrane</keyword>
<feature type="transmembrane region" description="Helical" evidence="5">
    <location>
        <begin position="303"/>
        <end position="330"/>
    </location>
</feature>
<feature type="domain" description="SLC26A/SulP transporter" evidence="6">
    <location>
        <begin position="153"/>
        <end position="355"/>
    </location>
</feature>
<dbReference type="PANTHER" id="PTHR43310:SF1">
    <property type="entry name" value="SULFATE TRANSPORTER YBAR-RELATED"/>
    <property type="match status" value="1"/>
</dbReference>
<gene>
    <name evidence="7" type="ORF">CBF36_05565</name>
</gene>
<name>A0A429ZLU1_9ENTE</name>
<protein>
    <submittedName>
        <fullName evidence="7">Sulfate permease</fullName>
    </submittedName>
</protein>
<dbReference type="EMBL" id="NGJT01000007">
    <property type="protein sequence ID" value="RST94672.1"/>
    <property type="molecule type" value="Genomic_DNA"/>
</dbReference>
<feature type="transmembrane region" description="Helical" evidence="5">
    <location>
        <begin position="217"/>
        <end position="239"/>
    </location>
</feature>
<evidence type="ECO:0000256" key="4">
    <source>
        <dbReference type="ARBA" id="ARBA00023136"/>
    </source>
</evidence>
<evidence type="ECO:0000259" key="6">
    <source>
        <dbReference type="Pfam" id="PF00916"/>
    </source>
</evidence>
<feature type="domain" description="SLC26A/SulP transporter" evidence="6">
    <location>
        <begin position="15"/>
        <end position="142"/>
    </location>
</feature>
<proteinExistence type="predicted"/>
<feature type="transmembrane region" description="Helical" evidence="5">
    <location>
        <begin position="88"/>
        <end position="107"/>
    </location>
</feature>
<feature type="transmembrane region" description="Helical" evidence="5">
    <location>
        <begin position="119"/>
        <end position="139"/>
    </location>
</feature>
<dbReference type="RefSeq" id="WP_125957338.1">
    <property type="nucleotide sequence ID" value="NZ_JAQEJV010000008.1"/>
</dbReference>